<dbReference type="EMBL" id="CP111014">
    <property type="protein sequence ID" value="WAQ99759.1"/>
    <property type="molecule type" value="Genomic_DNA"/>
</dbReference>
<protein>
    <submittedName>
        <fullName evidence="1">Uncharacterized protein</fullName>
    </submittedName>
</protein>
<reference evidence="1" key="1">
    <citation type="submission" date="2022-11" db="EMBL/GenBank/DDBJ databases">
        <title>Centuries of genome instability and evolution in soft-shell clam transmissible cancer (bioRxiv).</title>
        <authorList>
            <person name="Hart S.F.M."/>
            <person name="Yonemitsu M.A."/>
            <person name="Giersch R.M."/>
            <person name="Beal B.F."/>
            <person name="Arriagada G."/>
            <person name="Davis B.W."/>
            <person name="Ostrander E.A."/>
            <person name="Goff S.P."/>
            <person name="Metzger M.J."/>
        </authorList>
    </citation>
    <scope>NUCLEOTIDE SEQUENCE</scope>
    <source>
        <strain evidence="1">MELC-2E11</strain>
        <tissue evidence="1">Siphon/mantle</tissue>
    </source>
</reference>
<keyword evidence="2" id="KW-1185">Reference proteome</keyword>
<organism evidence="1 2">
    <name type="scientific">Mya arenaria</name>
    <name type="common">Soft-shell clam</name>
    <dbReference type="NCBI Taxonomy" id="6604"/>
    <lineage>
        <taxon>Eukaryota</taxon>
        <taxon>Metazoa</taxon>
        <taxon>Spiralia</taxon>
        <taxon>Lophotrochozoa</taxon>
        <taxon>Mollusca</taxon>
        <taxon>Bivalvia</taxon>
        <taxon>Autobranchia</taxon>
        <taxon>Heteroconchia</taxon>
        <taxon>Euheterodonta</taxon>
        <taxon>Imparidentia</taxon>
        <taxon>Neoheterodontei</taxon>
        <taxon>Myida</taxon>
        <taxon>Myoidea</taxon>
        <taxon>Myidae</taxon>
        <taxon>Mya</taxon>
    </lineage>
</organism>
<evidence type="ECO:0000313" key="2">
    <source>
        <dbReference type="Proteomes" id="UP001164746"/>
    </source>
</evidence>
<proteinExistence type="predicted"/>
<accession>A0ABY7DQR5</accession>
<evidence type="ECO:0000313" key="1">
    <source>
        <dbReference type="EMBL" id="WAQ99759.1"/>
    </source>
</evidence>
<name>A0ABY7DQR5_MYAAR</name>
<gene>
    <name evidence="1" type="ORF">MAR_024132</name>
</gene>
<sequence length="145" mass="16357">MANAICKGLKSGQYLLPIYVMKLIQPLPSITVKIQKMLQNKGGRIFCGDNTGQFISVSTFEMDRKMRQYALDLQDTVSLVKLSTGELVSEDAVYHLKYCRSLFHKVWDENMKTPVYGMALAELVSFIEDTRGGSELIPVFILSKL</sequence>
<dbReference type="Proteomes" id="UP001164746">
    <property type="component" value="Chromosome 3"/>
</dbReference>